<evidence type="ECO:0000313" key="2">
    <source>
        <dbReference type="Proteomes" id="UP000292082"/>
    </source>
</evidence>
<reference evidence="1 2" key="1">
    <citation type="submission" date="2019-01" db="EMBL/GenBank/DDBJ databases">
        <title>Draft genome sequences of three monokaryotic isolates of the white-rot basidiomycete fungus Dichomitus squalens.</title>
        <authorList>
            <consortium name="DOE Joint Genome Institute"/>
            <person name="Lopez S.C."/>
            <person name="Andreopoulos B."/>
            <person name="Pangilinan J."/>
            <person name="Lipzen A."/>
            <person name="Riley R."/>
            <person name="Ahrendt S."/>
            <person name="Ng V."/>
            <person name="Barry K."/>
            <person name="Daum C."/>
            <person name="Grigoriev I.V."/>
            <person name="Hilden K.S."/>
            <person name="Makela M.R."/>
            <person name="de Vries R.P."/>
        </authorList>
    </citation>
    <scope>NUCLEOTIDE SEQUENCE [LARGE SCALE GENOMIC DNA]</scope>
    <source>
        <strain evidence="1 2">CBS 464.89</strain>
    </source>
</reference>
<name>A0A4Q9NHX9_9APHY</name>
<dbReference type="EMBL" id="ML145297">
    <property type="protein sequence ID" value="TBU51644.1"/>
    <property type="molecule type" value="Genomic_DNA"/>
</dbReference>
<dbReference type="Gene3D" id="1.20.1280.50">
    <property type="match status" value="1"/>
</dbReference>
<gene>
    <name evidence="1" type="ORF">BD310DRAFT_941868</name>
</gene>
<accession>A0A4Q9NHX9</accession>
<protein>
    <submittedName>
        <fullName evidence="1">Uncharacterized protein</fullName>
    </submittedName>
</protein>
<dbReference type="AlphaFoldDB" id="A0A4Q9NHX9"/>
<sequence>MQLPAQYLVDSADSVAAVAKLPTELLRQIFLSVVSDCKTSTDITPFFYTITVDMLSPLKLTHICRRWREVATDMPELWTAVASCVGRRIVGNQTNDILSLFLARARGHPLSALIANDLHAANKLCPHMDHIRTLEIVGYPALYTLDILARPAPALEYLILACPPPPDAISFAPIIQAPIIFRENAPSLQALVLLNMSQLPTQSFPVLTDLHVGMQTRPRFERLLQLLEGTPALESLAVVSYNAGEIWNIPDLTIQLSRLRRLALIRMPMHLAMIFLLRLTIPASTTLYVLDISEGIGFPVEIPQTPPISAADMLEMVMCGSTLSFHLRASAQDLAPRVRFEARRDPFSWRWWKSSYQSLPCANLTELRVALEADNDTFLPPFLDAAVALSTLELRLYVPAVTERSGSGIAGARFDGAPQAWVGVCALLEQAMPVVCPRLAEVALIDAASSECAWDGFVAGSEEAPRVAYVPDVLCVVAARAAAGRALRRIAIQGRWRPVQRERVSRAFAMGAVVTDFEFRELDADAPALFEFEDHSVAEVWENGYWRHELPKHTLPWRDVKT</sequence>
<keyword evidence="2" id="KW-1185">Reference proteome</keyword>
<proteinExistence type="predicted"/>
<organism evidence="1 2">
    <name type="scientific">Dichomitus squalens</name>
    <dbReference type="NCBI Taxonomy" id="114155"/>
    <lineage>
        <taxon>Eukaryota</taxon>
        <taxon>Fungi</taxon>
        <taxon>Dikarya</taxon>
        <taxon>Basidiomycota</taxon>
        <taxon>Agaricomycotina</taxon>
        <taxon>Agaricomycetes</taxon>
        <taxon>Polyporales</taxon>
        <taxon>Polyporaceae</taxon>
        <taxon>Dichomitus</taxon>
    </lineage>
</organism>
<dbReference type="Proteomes" id="UP000292082">
    <property type="component" value="Unassembled WGS sequence"/>
</dbReference>
<evidence type="ECO:0000313" key="1">
    <source>
        <dbReference type="EMBL" id="TBU51644.1"/>
    </source>
</evidence>